<dbReference type="AlphaFoldDB" id="A0A511MCG4"/>
<protein>
    <submittedName>
        <fullName evidence="1">Uncharacterized protein</fullName>
    </submittedName>
</protein>
<comment type="caution">
    <text evidence="1">The sequence shown here is derived from an EMBL/GenBank/DDBJ whole genome shotgun (WGS) entry which is preliminary data.</text>
</comment>
<name>A0A511MCG4_9NOCA</name>
<proteinExistence type="predicted"/>
<evidence type="ECO:0000313" key="1">
    <source>
        <dbReference type="EMBL" id="GEM37456.1"/>
    </source>
</evidence>
<sequence length="112" mass="12297">MTPCKPATLTPTLEVKVSPTGYTTVAISPDRTLLKLRESDAGKRTDLATAALIIRARIGAVDRTWKGNPMVTQRGVVVVLTNRMMTRERSFVVSRTEIIQAQRAWAQMADAA</sequence>
<dbReference type="Proteomes" id="UP000321424">
    <property type="component" value="Unassembled WGS sequence"/>
</dbReference>
<dbReference type="EMBL" id="BJXA01000009">
    <property type="protein sequence ID" value="GEM37456.1"/>
    <property type="molecule type" value="Genomic_DNA"/>
</dbReference>
<dbReference type="RefSeq" id="WP_147129595.1">
    <property type="nucleotide sequence ID" value="NZ_BJXA01000009.1"/>
</dbReference>
<reference evidence="1 2" key="1">
    <citation type="submission" date="2019-07" db="EMBL/GenBank/DDBJ databases">
        <title>Whole genome shotgun sequence of Nocardia ninae NBRC 108245.</title>
        <authorList>
            <person name="Hosoyama A."/>
            <person name="Uohara A."/>
            <person name="Ohji S."/>
            <person name="Ichikawa N."/>
        </authorList>
    </citation>
    <scope>NUCLEOTIDE SEQUENCE [LARGE SCALE GENOMIC DNA]</scope>
    <source>
        <strain evidence="1 2">NBRC 108245</strain>
    </source>
</reference>
<organism evidence="1 2">
    <name type="scientific">Nocardia ninae NBRC 108245</name>
    <dbReference type="NCBI Taxonomy" id="1210091"/>
    <lineage>
        <taxon>Bacteria</taxon>
        <taxon>Bacillati</taxon>
        <taxon>Actinomycetota</taxon>
        <taxon>Actinomycetes</taxon>
        <taxon>Mycobacteriales</taxon>
        <taxon>Nocardiaceae</taxon>
        <taxon>Nocardia</taxon>
    </lineage>
</organism>
<evidence type="ECO:0000313" key="2">
    <source>
        <dbReference type="Proteomes" id="UP000321424"/>
    </source>
</evidence>
<accession>A0A511MCG4</accession>
<keyword evidence="2" id="KW-1185">Reference proteome</keyword>
<gene>
    <name evidence="1" type="ORF">NN4_19750</name>
</gene>